<protein>
    <submittedName>
        <fullName evidence="1">Uncharacterized protein</fullName>
    </submittedName>
</protein>
<gene>
    <name evidence="1" type="ORF">NQ317_010797</name>
</gene>
<sequence>MPCLIIGVKSGVCGFNDFGNVQRAHSKHEGFSEHIGCALGLSRLKQNLNKIEDASQENSRLYIKHFNENVQLNRRFIQLPICAVLFLGKKELAFCGQQKTCSILFPMGDDHYSAEVTLHKPISANSGVSEVFDSCKWICCDLLSLTTPLTFI</sequence>
<reference evidence="1" key="1">
    <citation type="journal article" date="2023" name="Insect Mol. Biol.">
        <title>Genome sequencing provides insights into the evolution of gene families encoding plant cell wall-degrading enzymes in longhorned beetles.</title>
        <authorList>
            <person name="Shin N.R."/>
            <person name="Okamura Y."/>
            <person name="Kirsch R."/>
            <person name="Pauchet Y."/>
        </authorList>
    </citation>
    <scope>NUCLEOTIDE SEQUENCE</scope>
    <source>
        <strain evidence="1">MMC_N1</strain>
    </source>
</reference>
<dbReference type="Proteomes" id="UP001162164">
    <property type="component" value="Unassembled WGS sequence"/>
</dbReference>
<accession>A0ABQ9ITB4</accession>
<organism evidence="1 2">
    <name type="scientific">Molorchus minor</name>
    <dbReference type="NCBI Taxonomy" id="1323400"/>
    <lineage>
        <taxon>Eukaryota</taxon>
        <taxon>Metazoa</taxon>
        <taxon>Ecdysozoa</taxon>
        <taxon>Arthropoda</taxon>
        <taxon>Hexapoda</taxon>
        <taxon>Insecta</taxon>
        <taxon>Pterygota</taxon>
        <taxon>Neoptera</taxon>
        <taxon>Endopterygota</taxon>
        <taxon>Coleoptera</taxon>
        <taxon>Polyphaga</taxon>
        <taxon>Cucujiformia</taxon>
        <taxon>Chrysomeloidea</taxon>
        <taxon>Cerambycidae</taxon>
        <taxon>Lamiinae</taxon>
        <taxon>Monochamini</taxon>
        <taxon>Molorchus</taxon>
    </lineage>
</organism>
<keyword evidence="2" id="KW-1185">Reference proteome</keyword>
<evidence type="ECO:0000313" key="1">
    <source>
        <dbReference type="EMBL" id="KAJ8964959.1"/>
    </source>
</evidence>
<comment type="caution">
    <text evidence="1">The sequence shown here is derived from an EMBL/GenBank/DDBJ whole genome shotgun (WGS) entry which is preliminary data.</text>
</comment>
<dbReference type="EMBL" id="JAPWTJ010002687">
    <property type="protein sequence ID" value="KAJ8964959.1"/>
    <property type="molecule type" value="Genomic_DNA"/>
</dbReference>
<proteinExistence type="predicted"/>
<evidence type="ECO:0000313" key="2">
    <source>
        <dbReference type="Proteomes" id="UP001162164"/>
    </source>
</evidence>
<name>A0ABQ9ITB4_9CUCU</name>